<keyword evidence="3" id="KW-0732">Signal</keyword>
<evidence type="ECO:0000256" key="3">
    <source>
        <dbReference type="ARBA" id="ARBA00022729"/>
    </source>
</evidence>
<evidence type="ECO:0000313" key="8">
    <source>
        <dbReference type="Proteomes" id="UP001305779"/>
    </source>
</evidence>
<accession>A0ABR0EVU9</accession>
<gene>
    <name evidence="7" type="ORF">PRZ48_003492</name>
</gene>
<keyword evidence="4" id="KW-0378">Hydrolase</keyword>
<feature type="compositionally biased region" description="Low complexity" evidence="6">
    <location>
        <begin position="529"/>
        <end position="543"/>
    </location>
</feature>
<keyword evidence="5" id="KW-0325">Glycoprotein</keyword>
<keyword evidence="2" id="KW-0645">Protease</keyword>
<keyword evidence="8" id="KW-1185">Reference proteome</keyword>
<organism evidence="7 8">
    <name type="scientific">Zasmidium cellare</name>
    <name type="common">Wine cellar mold</name>
    <name type="synonym">Racodium cellare</name>
    <dbReference type="NCBI Taxonomy" id="395010"/>
    <lineage>
        <taxon>Eukaryota</taxon>
        <taxon>Fungi</taxon>
        <taxon>Dikarya</taxon>
        <taxon>Ascomycota</taxon>
        <taxon>Pezizomycotina</taxon>
        <taxon>Dothideomycetes</taxon>
        <taxon>Dothideomycetidae</taxon>
        <taxon>Mycosphaerellales</taxon>
        <taxon>Mycosphaerellaceae</taxon>
        <taxon>Zasmidium</taxon>
    </lineage>
</organism>
<evidence type="ECO:0000313" key="7">
    <source>
        <dbReference type="EMBL" id="KAK4505529.1"/>
    </source>
</evidence>
<comment type="caution">
    <text evidence="7">The sequence shown here is derived from an EMBL/GenBank/DDBJ whole genome shotgun (WGS) entry which is preliminary data.</text>
</comment>
<evidence type="ECO:0000256" key="1">
    <source>
        <dbReference type="ARBA" id="ARBA00011079"/>
    </source>
</evidence>
<dbReference type="InterPro" id="IPR008758">
    <property type="entry name" value="Peptidase_S28"/>
</dbReference>
<reference evidence="7 8" key="1">
    <citation type="journal article" date="2023" name="G3 (Bethesda)">
        <title>A chromosome-level genome assembly of Zasmidium syzygii isolated from banana leaves.</title>
        <authorList>
            <person name="van Westerhoven A.C."/>
            <person name="Mehrabi R."/>
            <person name="Talebi R."/>
            <person name="Steentjes M.B.F."/>
            <person name="Corcolon B."/>
            <person name="Chong P.A."/>
            <person name="Kema G.H.J."/>
            <person name="Seidl M.F."/>
        </authorList>
    </citation>
    <scope>NUCLEOTIDE SEQUENCE [LARGE SCALE GENOMIC DNA]</scope>
    <source>
        <strain evidence="7 8">P124</strain>
    </source>
</reference>
<dbReference type="Proteomes" id="UP001305779">
    <property type="component" value="Unassembled WGS sequence"/>
</dbReference>
<sequence length="720" mass="78436">MPVDHFNSGNNATYENRFWVDSTYYQPGGPVVLFNNGESGVGADTLSTYLGSNSANMEIAKNFNGMAVVFEHRYYGESIPVPVDNKTGYALNEGDYKYLTTEQALEDMVFLANNFQPKNWVDAWERLDPSTTPWIIIGASYPGLLAVFARIRNPEVFYASWASSAPVETVNAMPTYYEQIYKDMTRNCSADIAAASRYLDSVLINGTRDEGSLAKFVSELATTGVGRLHETLDSSESDLNASISKAASYSEHYAALNVADIVRSSSFQSDGFAASQTVDYCDLMQQWDPAGFLNASTSSQKLHALFGPESNASHIDPIDQGLASRYGDEAAFGAVIYATALHTQFSNFFNQPSSGYVVDVPSWNWQHCFENPNWMIASETSPYNLLSSFITVENSWIAQCGANSSFPFPIPPSNLTANNQFGGFEKMQPSNVIFIDGMKDPWHTLSVHSTSSEIGAPNRSSTQEVPACNEPPAGDDVFGMLFQDGYHGGDLDHTMAQKRTSTEAGIIPVRTRAPEPKRSRLSPSAKIPSDSSDVSCSVSEASALQSTPEGSNTIRQSSPSSVSADDEESSDSDGSDTPSDDSSSEDEDEDESEDEIVTLGGPKKPAIDPKRVLEEAHKLYARLQEIMPKLRQANSNLAENAGALNIENVKDGERHIEMNLGLGVLEEQQDSDEEEPVIKESLDGQDDVAQEPKSRPDAMQSLMGADQNSVRPSIEEVAGD</sequence>
<dbReference type="PANTHER" id="PTHR11010">
    <property type="entry name" value="PROTEASE S28 PRO-X CARBOXYPEPTIDASE-RELATED"/>
    <property type="match status" value="1"/>
</dbReference>
<feature type="region of interest" description="Disordered" evidence="6">
    <location>
        <begin position="498"/>
        <end position="610"/>
    </location>
</feature>
<dbReference type="Pfam" id="PF15370">
    <property type="entry name" value="NOPCHAP1"/>
    <property type="match status" value="1"/>
</dbReference>
<proteinExistence type="inferred from homology"/>
<name>A0ABR0EVU9_ZASCE</name>
<dbReference type="PANTHER" id="PTHR11010:SF109">
    <property type="entry name" value="PEPTIDASE, FAMILY S28, PUTATIVE (AFU_ORTHOLOGUE AFUA_4G03790)-RELATED"/>
    <property type="match status" value="1"/>
</dbReference>
<feature type="compositionally biased region" description="Acidic residues" evidence="6">
    <location>
        <begin position="564"/>
        <end position="596"/>
    </location>
</feature>
<dbReference type="EMBL" id="JAXOVC010000002">
    <property type="protein sequence ID" value="KAK4505529.1"/>
    <property type="molecule type" value="Genomic_DNA"/>
</dbReference>
<evidence type="ECO:0000256" key="4">
    <source>
        <dbReference type="ARBA" id="ARBA00022801"/>
    </source>
</evidence>
<evidence type="ECO:0000256" key="2">
    <source>
        <dbReference type="ARBA" id="ARBA00022670"/>
    </source>
</evidence>
<evidence type="ECO:0000256" key="6">
    <source>
        <dbReference type="SAM" id="MobiDB-lite"/>
    </source>
</evidence>
<protein>
    <recommendedName>
        <fullName evidence="9">Serine carboxypeptidase</fullName>
    </recommendedName>
</protein>
<evidence type="ECO:0008006" key="9">
    <source>
        <dbReference type="Google" id="ProtNLM"/>
    </source>
</evidence>
<dbReference type="InterPro" id="IPR027921">
    <property type="entry name" value="NOPCHAP1"/>
</dbReference>
<dbReference type="SUPFAM" id="SSF53474">
    <property type="entry name" value="alpha/beta-Hydrolases"/>
    <property type="match status" value="1"/>
</dbReference>
<dbReference type="Pfam" id="PF05577">
    <property type="entry name" value="Peptidase_S28"/>
    <property type="match status" value="1"/>
</dbReference>
<comment type="similarity">
    <text evidence="1">Belongs to the peptidase S28 family.</text>
</comment>
<dbReference type="Gene3D" id="3.40.50.1820">
    <property type="entry name" value="alpha/beta hydrolase"/>
    <property type="match status" value="2"/>
</dbReference>
<evidence type="ECO:0000256" key="5">
    <source>
        <dbReference type="ARBA" id="ARBA00023180"/>
    </source>
</evidence>
<dbReference type="InterPro" id="IPR029058">
    <property type="entry name" value="AB_hydrolase_fold"/>
</dbReference>
<feature type="region of interest" description="Disordered" evidence="6">
    <location>
        <begin position="661"/>
        <end position="720"/>
    </location>
</feature>
<feature type="compositionally biased region" description="Polar residues" evidence="6">
    <location>
        <begin position="544"/>
        <end position="556"/>
    </location>
</feature>